<gene>
    <name evidence="2" type="primary">smrA_1</name>
    <name evidence="2" type="ORF">EHSB41UT_01332</name>
</gene>
<evidence type="ECO:0000313" key="3">
    <source>
        <dbReference type="Proteomes" id="UP000196573"/>
    </source>
</evidence>
<dbReference type="OrthoDB" id="9808881at2"/>
<reference evidence="2 3" key="1">
    <citation type="submission" date="2017-03" db="EMBL/GenBank/DDBJ databases">
        <authorList>
            <person name="Afonso C.L."/>
            <person name="Miller P.J."/>
            <person name="Scott M.A."/>
            <person name="Spackman E."/>
            <person name="Goraichik I."/>
            <person name="Dimitrov K.M."/>
            <person name="Suarez D.L."/>
            <person name="Swayne D.E."/>
        </authorList>
    </citation>
    <scope>NUCLEOTIDE SEQUENCE [LARGE SCALE GENOMIC DNA]</scope>
    <source>
        <strain evidence="2">SB41UT1</strain>
    </source>
</reference>
<keyword evidence="2" id="KW-0378">Hydrolase</keyword>
<evidence type="ECO:0000259" key="1">
    <source>
        <dbReference type="PROSITE" id="PS50828"/>
    </source>
</evidence>
<dbReference type="NCBIfam" id="NF033154">
    <property type="entry name" value="endonuc_SmrA"/>
    <property type="match status" value="1"/>
</dbReference>
<dbReference type="SUPFAM" id="SSF160443">
    <property type="entry name" value="SMR domain-like"/>
    <property type="match status" value="1"/>
</dbReference>
<sequence length="196" mass="22811">MHENDSDLFFSEMSDVKPLAKTRNLAETGNKKENTPGQQLRREAAQEELIDPNPLSLELRKRLQPHDFLFWKESGVQEGVWKKLRLGKYATDAHLALHVLTVKEARQQLHEFLQDCREQNIRTVLVVHGRGENSEPKATIKSYTRQWLEEHDNVLAFHTALRQHGGTSAVYVLIRKNEEKRLQNRELFARRRPGVS</sequence>
<keyword evidence="2" id="KW-0540">Nuclease</keyword>
<dbReference type="Gene3D" id="3.30.1370.110">
    <property type="match status" value="1"/>
</dbReference>
<dbReference type="AlphaFoldDB" id="A0A1X7AH24"/>
<dbReference type="EC" id="3.1.-.-" evidence="2"/>
<protein>
    <submittedName>
        <fullName evidence="2">Putative DNA endonuclease SmrA</fullName>
        <ecNumber evidence="2">3.1.-.-</ecNumber>
    </submittedName>
</protein>
<dbReference type="GO" id="GO:0004520">
    <property type="term" value="F:DNA endonuclease activity"/>
    <property type="evidence" value="ECO:0007669"/>
    <property type="project" value="TreeGrafter"/>
</dbReference>
<evidence type="ECO:0000313" key="2">
    <source>
        <dbReference type="EMBL" id="SMA41807.1"/>
    </source>
</evidence>
<keyword evidence="3" id="KW-1185">Reference proteome</keyword>
<dbReference type="InterPro" id="IPR002625">
    <property type="entry name" value="Smr_dom"/>
</dbReference>
<dbReference type="PANTHER" id="PTHR35562:SF2">
    <property type="entry name" value="DNA ENDONUCLEASE SMRA-RELATED"/>
    <property type="match status" value="1"/>
</dbReference>
<dbReference type="PANTHER" id="PTHR35562">
    <property type="entry name" value="DNA ENDONUCLEASE SMRA-RELATED"/>
    <property type="match status" value="1"/>
</dbReference>
<dbReference type="SMART" id="SM00463">
    <property type="entry name" value="SMR"/>
    <property type="match status" value="1"/>
</dbReference>
<accession>A0A1X7AH24</accession>
<dbReference type="Pfam" id="PF01713">
    <property type="entry name" value="Smr"/>
    <property type="match status" value="1"/>
</dbReference>
<dbReference type="EMBL" id="FWPT01000003">
    <property type="protein sequence ID" value="SMA41807.1"/>
    <property type="molecule type" value="Genomic_DNA"/>
</dbReference>
<dbReference type="InterPro" id="IPR047688">
    <property type="entry name" value="Endonuc_SmrA"/>
</dbReference>
<keyword evidence="2" id="KW-0255">Endonuclease</keyword>
<dbReference type="PROSITE" id="PS50828">
    <property type="entry name" value="SMR"/>
    <property type="match status" value="1"/>
</dbReference>
<proteinExistence type="predicted"/>
<dbReference type="InterPro" id="IPR036063">
    <property type="entry name" value="Smr_dom_sf"/>
</dbReference>
<feature type="domain" description="Smr" evidence="1">
    <location>
        <begin position="95"/>
        <end position="175"/>
    </location>
</feature>
<dbReference type="RefSeq" id="WP_087108173.1">
    <property type="nucleotide sequence ID" value="NZ_CBCSCN010000009.1"/>
</dbReference>
<dbReference type="GO" id="GO:0016787">
    <property type="term" value="F:hydrolase activity"/>
    <property type="evidence" value="ECO:0007669"/>
    <property type="project" value="UniProtKB-KW"/>
</dbReference>
<name>A0A1X7AH24_9GAMM</name>
<organism evidence="2 3">
    <name type="scientific">Parendozoicomonas haliclonae</name>
    <dbReference type="NCBI Taxonomy" id="1960125"/>
    <lineage>
        <taxon>Bacteria</taxon>
        <taxon>Pseudomonadati</taxon>
        <taxon>Pseudomonadota</taxon>
        <taxon>Gammaproteobacteria</taxon>
        <taxon>Oceanospirillales</taxon>
        <taxon>Endozoicomonadaceae</taxon>
        <taxon>Parendozoicomonas</taxon>
    </lineage>
</organism>
<dbReference type="Proteomes" id="UP000196573">
    <property type="component" value="Unassembled WGS sequence"/>
</dbReference>